<keyword evidence="2" id="KW-0804">Transcription</keyword>
<organism evidence="5 6">
    <name type="scientific">Brachybacterium tyrofermentans</name>
    <dbReference type="NCBI Taxonomy" id="47848"/>
    <lineage>
        <taxon>Bacteria</taxon>
        <taxon>Bacillati</taxon>
        <taxon>Actinomycetota</taxon>
        <taxon>Actinomycetes</taxon>
        <taxon>Micrococcales</taxon>
        <taxon>Dermabacteraceae</taxon>
        <taxon>Brachybacterium</taxon>
    </lineage>
</organism>
<comment type="caution">
    <text evidence="5">The sequence shown here is derived from an EMBL/GenBank/DDBJ whole genome shotgun (WGS) entry which is preliminary data.</text>
</comment>
<dbReference type="PROSITE" id="PS51000">
    <property type="entry name" value="HTH_DEOR_2"/>
    <property type="match status" value="1"/>
</dbReference>
<dbReference type="PROSITE" id="PS52050">
    <property type="entry name" value="WYL"/>
    <property type="match status" value="1"/>
</dbReference>
<protein>
    <submittedName>
        <fullName evidence="5">YafY family protein</fullName>
    </submittedName>
</protein>
<dbReference type="RefSeq" id="WP_343923478.1">
    <property type="nucleotide sequence ID" value="NZ_BAAAIR010000033.1"/>
</dbReference>
<sequence>MADTTARALHLLELLQSAPLRTGAELADRLGVDERTVRRDVARLSDLRVPVETLRGRYGGYRLAPGQRVLPLMFSTEEVIAVFLGLARSQAASREPGVAAQTALSKIKRALPATDATRIDALLSTMTRTPQQGDSAPDPAVMLALAEAVDHRHVLDLRYVRGDGTPSRRTVHPHGLVAHSDRWYLVAFDTDRQEERTFRADRIRSARPTSGTFAPPLPPDLEGRLLDLFADADYQFRVVLHIRETEERIRGHLPRSVARLERLDPAEDREDREDQEGHGGPPWHRAEIHAKELDWLPSVILALDCEVVIEHPDELRSRVRAAAMRLLHSAGADHPSPMTSDERRVKRDRA</sequence>
<dbReference type="InterPro" id="IPR036390">
    <property type="entry name" value="WH_DNA-bd_sf"/>
</dbReference>
<keyword evidence="6" id="KW-1185">Reference proteome</keyword>
<dbReference type="Pfam" id="PF13280">
    <property type="entry name" value="WYL"/>
    <property type="match status" value="1"/>
</dbReference>
<dbReference type="InterPro" id="IPR036388">
    <property type="entry name" value="WH-like_DNA-bd_sf"/>
</dbReference>
<name>A0ABW0FK61_9MICO</name>
<evidence type="ECO:0000256" key="1">
    <source>
        <dbReference type="ARBA" id="ARBA00023015"/>
    </source>
</evidence>
<dbReference type="InterPro" id="IPR026881">
    <property type="entry name" value="WYL_dom"/>
</dbReference>
<evidence type="ECO:0000259" key="4">
    <source>
        <dbReference type="PROSITE" id="PS51000"/>
    </source>
</evidence>
<dbReference type="InterPro" id="IPR028349">
    <property type="entry name" value="PafC-like"/>
</dbReference>
<accession>A0ABW0FK61</accession>
<dbReference type="PANTHER" id="PTHR34580">
    <property type="match status" value="1"/>
</dbReference>
<dbReference type="Pfam" id="PF08279">
    <property type="entry name" value="HTH_11"/>
    <property type="match status" value="1"/>
</dbReference>
<evidence type="ECO:0000256" key="3">
    <source>
        <dbReference type="SAM" id="MobiDB-lite"/>
    </source>
</evidence>
<proteinExistence type="predicted"/>
<dbReference type="InterPro" id="IPR051534">
    <property type="entry name" value="CBASS_pafABC_assoc_protein"/>
</dbReference>
<dbReference type="InterPro" id="IPR013196">
    <property type="entry name" value="HTH_11"/>
</dbReference>
<dbReference type="PIRSF" id="PIRSF016838">
    <property type="entry name" value="PafC"/>
    <property type="match status" value="1"/>
</dbReference>
<dbReference type="SUPFAM" id="SSF46785">
    <property type="entry name" value="Winged helix' DNA-binding domain"/>
    <property type="match status" value="1"/>
</dbReference>
<dbReference type="InterPro" id="IPR001034">
    <property type="entry name" value="DeoR_HTH"/>
</dbReference>
<feature type="region of interest" description="Disordered" evidence="3">
    <location>
        <begin position="261"/>
        <end position="284"/>
    </location>
</feature>
<evidence type="ECO:0000313" key="6">
    <source>
        <dbReference type="Proteomes" id="UP001595937"/>
    </source>
</evidence>
<feature type="domain" description="HTH deoR-type" evidence="4">
    <location>
        <begin position="4"/>
        <end position="63"/>
    </location>
</feature>
<dbReference type="Gene3D" id="1.10.10.10">
    <property type="entry name" value="Winged helix-like DNA-binding domain superfamily/Winged helix DNA-binding domain"/>
    <property type="match status" value="1"/>
</dbReference>
<evidence type="ECO:0000256" key="2">
    <source>
        <dbReference type="ARBA" id="ARBA00023163"/>
    </source>
</evidence>
<dbReference type="EMBL" id="JBHSLN010000087">
    <property type="protein sequence ID" value="MFC5299351.1"/>
    <property type="molecule type" value="Genomic_DNA"/>
</dbReference>
<keyword evidence="1" id="KW-0805">Transcription regulation</keyword>
<dbReference type="PANTHER" id="PTHR34580:SF3">
    <property type="entry name" value="PROTEIN PAFB"/>
    <property type="match status" value="1"/>
</dbReference>
<feature type="region of interest" description="Disordered" evidence="3">
    <location>
        <begin position="330"/>
        <end position="350"/>
    </location>
</feature>
<dbReference type="Proteomes" id="UP001595937">
    <property type="component" value="Unassembled WGS sequence"/>
</dbReference>
<evidence type="ECO:0000313" key="5">
    <source>
        <dbReference type="EMBL" id="MFC5299351.1"/>
    </source>
</evidence>
<reference evidence="6" key="1">
    <citation type="journal article" date="2019" name="Int. J. Syst. Evol. Microbiol.">
        <title>The Global Catalogue of Microorganisms (GCM) 10K type strain sequencing project: providing services to taxonomists for standard genome sequencing and annotation.</title>
        <authorList>
            <consortium name="The Broad Institute Genomics Platform"/>
            <consortium name="The Broad Institute Genome Sequencing Center for Infectious Disease"/>
            <person name="Wu L."/>
            <person name="Ma J."/>
        </authorList>
    </citation>
    <scope>NUCLEOTIDE SEQUENCE [LARGE SCALE GENOMIC DNA]</scope>
    <source>
        <strain evidence="6">CGMCC 1.16455</strain>
    </source>
</reference>
<dbReference type="GeneID" id="303297004"/>
<feature type="compositionally biased region" description="Basic and acidic residues" evidence="3">
    <location>
        <begin position="340"/>
        <end position="350"/>
    </location>
</feature>
<gene>
    <name evidence="5" type="ORF">ACFPK8_17680</name>
</gene>